<evidence type="ECO:0000256" key="9">
    <source>
        <dbReference type="ARBA" id="ARBA00044632"/>
    </source>
</evidence>
<dbReference type="EnsemblMetazoa" id="XM_022810351">
    <property type="protein sequence ID" value="XP_022666086"/>
    <property type="gene ID" value="LOC111252444"/>
</dbReference>
<dbReference type="OMA" id="ITKMCHS"/>
<dbReference type="GO" id="GO:0006285">
    <property type="term" value="P:base-excision repair, AP site formation"/>
    <property type="evidence" value="ECO:0007669"/>
    <property type="project" value="TreeGrafter"/>
</dbReference>
<keyword evidence="8" id="KW-0326">Glycosidase</keyword>
<dbReference type="Gene3D" id="3.30.310.40">
    <property type="match status" value="1"/>
</dbReference>
<keyword evidence="7" id="KW-0511">Multifunctional enzyme</keyword>
<dbReference type="EnsemblMetazoa" id="XM_022810350">
    <property type="protein sequence ID" value="XP_022666085"/>
    <property type="gene ID" value="LOC111252444"/>
</dbReference>
<keyword evidence="12" id="KW-1185">Reference proteome</keyword>
<dbReference type="PANTHER" id="PTHR10242:SF2">
    <property type="entry name" value="N-GLYCOSYLASE_DNA LYASE"/>
    <property type="match status" value="1"/>
</dbReference>
<dbReference type="RefSeq" id="XP_022666085.1">
    <property type="nucleotide sequence ID" value="XM_022810350.1"/>
</dbReference>
<evidence type="ECO:0000256" key="5">
    <source>
        <dbReference type="ARBA" id="ARBA00023204"/>
    </source>
</evidence>
<dbReference type="InterPro" id="IPR052054">
    <property type="entry name" value="Oxidative_DNA_repair_enzyme"/>
</dbReference>
<comment type="catalytic activity">
    <reaction evidence="9">
        <text>2'-deoxyribonucleotide-(2'-deoxyribose 5'-phosphate)-2'-deoxyribonucleotide-DNA = a 3'-end 2'-deoxyribonucleotide-(2,3-dehydro-2,3-deoxyribose 5'-phosphate)-DNA + a 5'-end 5'-phospho-2'-deoxyribonucleoside-DNA + H(+)</text>
        <dbReference type="Rhea" id="RHEA:66592"/>
        <dbReference type="Rhea" id="RHEA-COMP:13180"/>
        <dbReference type="Rhea" id="RHEA-COMP:16897"/>
        <dbReference type="Rhea" id="RHEA-COMP:17067"/>
        <dbReference type="ChEBI" id="CHEBI:15378"/>
        <dbReference type="ChEBI" id="CHEBI:136412"/>
        <dbReference type="ChEBI" id="CHEBI:157695"/>
        <dbReference type="ChEBI" id="CHEBI:167181"/>
        <dbReference type="EC" id="4.2.99.18"/>
    </reaction>
</comment>
<evidence type="ECO:0000256" key="2">
    <source>
        <dbReference type="ARBA" id="ARBA00012720"/>
    </source>
</evidence>
<reference evidence="11" key="1">
    <citation type="submission" date="2021-01" db="UniProtKB">
        <authorList>
            <consortium name="EnsemblMetazoa"/>
        </authorList>
    </citation>
    <scope>IDENTIFICATION</scope>
</reference>
<dbReference type="InParanoid" id="A0A7M7KHZ1"/>
<dbReference type="Proteomes" id="UP000594260">
    <property type="component" value="Unplaced"/>
</dbReference>
<dbReference type="InterPro" id="IPR023170">
    <property type="entry name" value="HhH_base_excis_C"/>
</dbReference>
<proteinExistence type="inferred from homology"/>
<dbReference type="GO" id="GO:0140078">
    <property type="term" value="F:class I DNA-(apurinic or apyrimidinic site) endonuclease activity"/>
    <property type="evidence" value="ECO:0007669"/>
    <property type="project" value="UniProtKB-EC"/>
</dbReference>
<accession>A0A7M7KHZ1</accession>
<dbReference type="RefSeq" id="XP_022666086.1">
    <property type="nucleotide sequence ID" value="XM_022810351.1"/>
</dbReference>
<evidence type="ECO:0000256" key="7">
    <source>
        <dbReference type="ARBA" id="ARBA00023268"/>
    </source>
</evidence>
<keyword evidence="4" id="KW-0378">Hydrolase</keyword>
<dbReference type="InterPro" id="IPR003265">
    <property type="entry name" value="HhH-GPD_domain"/>
</dbReference>
<evidence type="ECO:0000259" key="10">
    <source>
        <dbReference type="SMART" id="SM00478"/>
    </source>
</evidence>
<organism evidence="11 12">
    <name type="scientific">Varroa destructor</name>
    <name type="common">Honeybee mite</name>
    <dbReference type="NCBI Taxonomy" id="109461"/>
    <lineage>
        <taxon>Eukaryota</taxon>
        <taxon>Metazoa</taxon>
        <taxon>Ecdysozoa</taxon>
        <taxon>Arthropoda</taxon>
        <taxon>Chelicerata</taxon>
        <taxon>Arachnida</taxon>
        <taxon>Acari</taxon>
        <taxon>Parasitiformes</taxon>
        <taxon>Mesostigmata</taxon>
        <taxon>Gamasina</taxon>
        <taxon>Dermanyssoidea</taxon>
        <taxon>Varroidae</taxon>
        <taxon>Varroa</taxon>
    </lineage>
</organism>
<dbReference type="CDD" id="cd00056">
    <property type="entry name" value="ENDO3c"/>
    <property type="match status" value="1"/>
</dbReference>
<dbReference type="InterPro" id="IPR011257">
    <property type="entry name" value="DNA_glycosylase"/>
</dbReference>
<dbReference type="FunCoup" id="A0A7M7KHZ1">
    <property type="interactions" value="1612"/>
</dbReference>
<keyword evidence="6" id="KW-0456">Lyase</keyword>
<dbReference type="Gene3D" id="1.10.340.30">
    <property type="entry name" value="Hypothetical protein, domain 2"/>
    <property type="match status" value="1"/>
</dbReference>
<keyword evidence="3" id="KW-0227">DNA damage</keyword>
<comment type="similarity">
    <text evidence="1">Belongs to the type-1 OGG1 family.</text>
</comment>
<dbReference type="GeneID" id="111252444"/>
<evidence type="ECO:0000313" key="12">
    <source>
        <dbReference type="Proteomes" id="UP000594260"/>
    </source>
</evidence>
<dbReference type="PANTHER" id="PTHR10242">
    <property type="entry name" value="8-OXOGUANINE DNA GLYCOSYLASE"/>
    <property type="match status" value="1"/>
</dbReference>
<evidence type="ECO:0000256" key="4">
    <source>
        <dbReference type="ARBA" id="ARBA00022801"/>
    </source>
</evidence>
<evidence type="ECO:0000313" key="11">
    <source>
        <dbReference type="EnsemblMetazoa" id="XP_022666085"/>
    </source>
</evidence>
<dbReference type="GO" id="GO:0005634">
    <property type="term" value="C:nucleus"/>
    <property type="evidence" value="ECO:0007669"/>
    <property type="project" value="TreeGrafter"/>
</dbReference>
<sequence length="333" mass="38039">MWTTARILPVSRCELNLDVVLRCGQSFRWKLIEDWWTSTLRGRIYRLRQCDEGIEYELWEERYLSKQSNRHVEPLDTPEETLKDYLQLGVSLAKLYSEWGSDLLFEGDILLGVRTLRQNPLECLMSFILSSCNNISRISQMVDKLCAYGPQLATIDGIYYHDFPSLKNLAAVGSELEPQLRKAGFGYRAAYVTKAVDTLRERGGEKWLYGLRESSYEVARDELMTLAGVGRKVADCVCLMALDKPIAVPVDTHVFQIARQHIPSLQNVNKCSPVVYPRIVEWFVARFGDWSGWAQGVLFATRVRQNSLGSLGKMVNDSTKVKKTSKRKRQGAK</sequence>
<protein>
    <recommendedName>
        <fullName evidence="2">DNA-(apurinic or apyrimidinic site) lyase</fullName>
        <ecNumber evidence="2">4.2.99.18</ecNumber>
    </recommendedName>
</protein>
<evidence type="ECO:0000256" key="3">
    <source>
        <dbReference type="ARBA" id="ARBA00022763"/>
    </source>
</evidence>
<dbReference type="SUPFAM" id="SSF55945">
    <property type="entry name" value="TATA-box binding protein-like"/>
    <property type="match status" value="1"/>
</dbReference>
<dbReference type="GO" id="GO:0003684">
    <property type="term" value="F:damaged DNA binding"/>
    <property type="evidence" value="ECO:0007669"/>
    <property type="project" value="InterPro"/>
</dbReference>
<keyword evidence="5" id="KW-0234">DNA repair</keyword>
<dbReference type="InterPro" id="IPR012904">
    <property type="entry name" value="OGG_N"/>
</dbReference>
<dbReference type="Gene3D" id="1.10.1670.10">
    <property type="entry name" value="Helix-hairpin-Helix base-excision DNA repair enzymes (C-terminal)"/>
    <property type="match status" value="1"/>
</dbReference>
<evidence type="ECO:0000256" key="6">
    <source>
        <dbReference type="ARBA" id="ARBA00023239"/>
    </source>
</evidence>
<evidence type="ECO:0000256" key="8">
    <source>
        <dbReference type="ARBA" id="ARBA00023295"/>
    </source>
</evidence>
<dbReference type="CTD" id="4968"/>
<evidence type="ECO:0000256" key="1">
    <source>
        <dbReference type="ARBA" id="ARBA00010679"/>
    </source>
</evidence>
<dbReference type="AlphaFoldDB" id="A0A7M7KHZ1"/>
<dbReference type="EC" id="4.2.99.18" evidence="2"/>
<dbReference type="SMART" id="SM00478">
    <property type="entry name" value="ENDO3c"/>
    <property type="match status" value="1"/>
</dbReference>
<dbReference type="Pfam" id="PF07934">
    <property type="entry name" value="OGG_N"/>
    <property type="match status" value="1"/>
</dbReference>
<dbReference type="GO" id="GO:0034039">
    <property type="term" value="F:8-oxo-7,8-dihydroguanine DNA N-glycosylase activity"/>
    <property type="evidence" value="ECO:0007669"/>
    <property type="project" value="TreeGrafter"/>
</dbReference>
<dbReference type="KEGG" id="vde:111252444"/>
<dbReference type="OrthoDB" id="238681at2759"/>
<name>A0A7M7KHZ1_VARDE</name>
<feature type="domain" description="HhH-GPD" evidence="10">
    <location>
        <begin position="129"/>
        <end position="303"/>
    </location>
</feature>
<dbReference type="SUPFAM" id="SSF48150">
    <property type="entry name" value="DNA-glycosylase"/>
    <property type="match status" value="1"/>
</dbReference>
<dbReference type="GO" id="GO:0006289">
    <property type="term" value="P:nucleotide-excision repair"/>
    <property type="evidence" value="ECO:0007669"/>
    <property type="project" value="InterPro"/>
</dbReference>